<comment type="caution">
    <text evidence="2">The sequence shown here is derived from an EMBL/GenBank/DDBJ whole genome shotgun (WGS) entry which is preliminary data.</text>
</comment>
<gene>
    <name evidence="2" type="ORF">H8R91_04360</name>
</gene>
<sequence>MRKFYYPDNLTAVKLYKYWTITDLFVMVSIFAFSIIMFLSLHIWFFIAFLPAYAFLSARFVDYSVIRLFVLFIRFLFTDVLILKWRR</sequence>
<keyword evidence="3" id="KW-1185">Reference proteome</keyword>
<organism evidence="2 3">
    <name type="scientific">Ruminococcus intestinalis</name>
    <dbReference type="NCBI Taxonomy" id="2763066"/>
    <lineage>
        <taxon>Bacteria</taxon>
        <taxon>Bacillati</taxon>
        <taxon>Bacillota</taxon>
        <taxon>Clostridia</taxon>
        <taxon>Eubacteriales</taxon>
        <taxon>Oscillospiraceae</taxon>
        <taxon>Ruminococcus</taxon>
    </lineage>
</organism>
<accession>A0ABR7HJR9</accession>
<dbReference type="Proteomes" id="UP000636755">
    <property type="component" value="Unassembled WGS sequence"/>
</dbReference>
<evidence type="ECO:0000313" key="2">
    <source>
        <dbReference type="EMBL" id="MBC5727768.1"/>
    </source>
</evidence>
<feature type="transmembrane region" description="Helical" evidence="1">
    <location>
        <begin position="65"/>
        <end position="83"/>
    </location>
</feature>
<keyword evidence="1" id="KW-0472">Membrane</keyword>
<dbReference type="RefSeq" id="WP_186935038.1">
    <property type="nucleotide sequence ID" value="NZ_JACOPS010000002.1"/>
</dbReference>
<keyword evidence="1" id="KW-1133">Transmembrane helix</keyword>
<keyword evidence="1" id="KW-0812">Transmembrane</keyword>
<feature type="transmembrane region" description="Helical" evidence="1">
    <location>
        <begin position="24"/>
        <end position="53"/>
    </location>
</feature>
<dbReference type="EMBL" id="JACOPS010000002">
    <property type="protein sequence ID" value="MBC5727768.1"/>
    <property type="molecule type" value="Genomic_DNA"/>
</dbReference>
<evidence type="ECO:0000256" key="1">
    <source>
        <dbReference type="SAM" id="Phobius"/>
    </source>
</evidence>
<evidence type="ECO:0000313" key="3">
    <source>
        <dbReference type="Proteomes" id="UP000636755"/>
    </source>
</evidence>
<proteinExistence type="predicted"/>
<name>A0ABR7HJR9_9FIRM</name>
<reference evidence="2 3" key="1">
    <citation type="submission" date="2020-08" db="EMBL/GenBank/DDBJ databases">
        <title>Genome public.</title>
        <authorList>
            <person name="Liu C."/>
            <person name="Sun Q."/>
        </authorList>
    </citation>
    <scope>NUCLEOTIDE SEQUENCE [LARGE SCALE GENOMIC DNA]</scope>
    <source>
        <strain evidence="2 3">NSJ-71</strain>
    </source>
</reference>
<protein>
    <submittedName>
        <fullName evidence="2">Uncharacterized protein</fullName>
    </submittedName>
</protein>